<dbReference type="InterPro" id="IPR032806">
    <property type="entry name" value="YbfD_N"/>
</dbReference>
<sequence>MKTLDIDAFSQHFKNIQNPRQEAKITYSLFDVLFLSICSVMSGASGWEDIGEAHRLWLQEKGLFPQGVPTHDTIARIISRLNTTQFRQCFICWAKSVSKRT</sequence>
<dbReference type="Pfam" id="PF13808">
    <property type="entry name" value="DDE_Tnp_1_assoc"/>
    <property type="match status" value="1"/>
</dbReference>
<evidence type="ECO:0000259" key="1">
    <source>
        <dbReference type="Pfam" id="PF13808"/>
    </source>
</evidence>
<dbReference type="RefSeq" id="WP_408625119.1">
    <property type="nucleotide sequence ID" value="NZ_JBEQCT010000011.1"/>
</dbReference>
<reference evidence="2 3" key="1">
    <citation type="journal article" date="2013" name="Int. J. Syst. Evol. Microbiol.">
        <title>Celerinatantimonas yamalensis sp. nov., a cold-adapted diazotrophic bacterium from a cold permafrost brine.</title>
        <authorList>
            <person name="Shcherbakova V."/>
            <person name="Chuvilskaya N."/>
            <person name="Rivkina E."/>
            <person name="Demidov N."/>
            <person name="Uchaeva V."/>
            <person name="Suetin S."/>
            <person name="Suzina N."/>
            <person name="Gilichinsky D."/>
        </authorList>
    </citation>
    <scope>NUCLEOTIDE SEQUENCE [LARGE SCALE GENOMIC DNA]</scope>
    <source>
        <strain evidence="2 3">C7</strain>
    </source>
</reference>
<dbReference type="Proteomes" id="UP001629953">
    <property type="component" value="Unassembled WGS sequence"/>
</dbReference>
<evidence type="ECO:0000313" key="2">
    <source>
        <dbReference type="EMBL" id="MFM2486824.1"/>
    </source>
</evidence>
<dbReference type="PANTHER" id="PTHR30298">
    <property type="entry name" value="H REPEAT-ASSOCIATED PREDICTED TRANSPOSASE"/>
    <property type="match status" value="1"/>
</dbReference>
<dbReference type="EMBL" id="JBEQCT010000011">
    <property type="protein sequence ID" value="MFM2486824.1"/>
    <property type="molecule type" value="Genomic_DNA"/>
</dbReference>
<feature type="domain" description="H repeat-associated protein N-terminal" evidence="1">
    <location>
        <begin position="11"/>
        <end position="94"/>
    </location>
</feature>
<proteinExistence type="predicted"/>
<gene>
    <name evidence="2" type="ORF">ABUE30_17465</name>
</gene>
<dbReference type="InterPro" id="IPR051698">
    <property type="entry name" value="Transposase_11-like"/>
</dbReference>
<protein>
    <submittedName>
        <fullName evidence="2">Transposase family protein</fullName>
    </submittedName>
</protein>
<comment type="caution">
    <text evidence="2">The sequence shown here is derived from an EMBL/GenBank/DDBJ whole genome shotgun (WGS) entry which is preliminary data.</text>
</comment>
<name>A0ABW9GBT0_9GAMM</name>
<evidence type="ECO:0000313" key="3">
    <source>
        <dbReference type="Proteomes" id="UP001629953"/>
    </source>
</evidence>
<organism evidence="2 3">
    <name type="scientific">Celerinatantimonas yamalensis</name>
    <dbReference type="NCBI Taxonomy" id="559956"/>
    <lineage>
        <taxon>Bacteria</taxon>
        <taxon>Pseudomonadati</taxon>
        <taxon>Pseudomonadota</taxon>
        <taxon>Gammaproteobacteria</taxon>
        <taxon>Celerinatantimonadaceae</taxon>
        <taxon>Celerinatantimonas</taxon>
    </lineage>
</organism>
<keyword evidence="3" id="KW-1185">Reference proteome</keyword>
<dbReference type="PANTHER" id="PTHR30298:SF0">
    <property type="entry name" value="PROTEIN YBFL-RELATED"/>
    <property type="match status" value="1"/>
</dbReference>
<accession>A0ABW9GBT0</accession>